<keyword evidence="1" id="KW-0175">Coiled coil</keyword>
<sequence length="635" mass="73226">MSRFSQILLLLFTSFSFSQKNQNPIKNVQIAFLADVHLQDLYGNFEDNDYKGILNPKNGKFTLARTMESQLHSTRIFNENYFAFLTALDDITNRGIKYVALPGDYSDDGQPIHIRGLQKILNQYTEKHNISFFITTGNHDPVGPFAQEAGKNDFLGEGGKPQPIYSKVNLYKANPEKELPVVITKDIAKMGYLEITNHLKDFGFFPKENYLFWSSPFATYLPENYNYQKATQEAKLENRNYEVAPGFIIPDASYLVEPTEGLWLLAIDGNVYIPKEKNDENPQNSKNYKGADIGYNNVFSHKKHLIDWIKKITLEAKAKNRTLIAFSHYPMVEFNDDASAEIKALMGNGKWQLNRVPEEEVAQTFADAGLKIHFGGHMHINDTGLRTTPNGNFLVNIQTPSLAAYIPAYKLLTIQSPEKVTVETITINEVPQFDELFELYKMEYAFLKQQNPENIWDSEILKTKNYHAFTDWHLKELVRLRFLPEDWPESFKNFMLNVSGEDLLLLSTIETNASFETILKNKKDFQDEFKKAKQKIKNQNLNLNEFKSWSGFDIILDFYRIRSADEVALPDIGKERIQKYQELYQAFINNNTTNDDQNRVYLGLFLTILHKFLNGVPADYFSIDLKTGVIENLKK</sequence>
<dbReference type="EMBL" id="JAVDVI010000009">
    <property type="protein sequence ID" value="MDR6968322.1"/>
    <property type="molecule type" value="Genomic_DNA"/>
</dbReference>
<proteinExistence type="predicted"/>
<dbReference type="InterPro" id="IPR004843">
    <property type="entry name" value="Calcineurin-like_PHP"/>
</dbReference>
<dbReference type="SUPFAM" id="SSF56300">
    <property type="entry name" value="Metallo-dependent phosphatases"/>
    <property type="match status" value="1"/>
</dbReference>
<evidence type="ECO:0000313" key="3">
    <source>
        <dbReference type="EMBL" id="MDR6968322.1"/>
    </source>
</evidence>
<dbReference type="RefSeq" id="WP_310026855.1">
    <property type="nucleotide sequence ID" value="NZ_JAVDVI010000009.1"/>
</dbReference>
<evidence type="ECO:0000259" key="2">
    <source>
        <dbReference type="Pfam" id="PF00149"/>
    </source>
</evidence>
<protein>
    <recommendedName>
        <fullName evidence="2">Calcineurin-like phosphoesterase domain-containing protein</fullName>
    </recommendedName>
</protein>
<feature type="domain" description="Calcineurin-like phosphoesterase" evidence="2">
    <location>
        <begin position="30"/>
        <end position="215"/>
    </location>
</feature>
<organism evidence="3 4">
    <name type="scientific">Flavobacterium arsenatis</name>
    <dbReference type="NCBI Taxonomy" id="1484332"/>
    <lineage>
        <taxon>Bacteria</taxon>
        <taxon>Pseudomonadati</taxon>
        <taxon>Bacteroidota</taxon>
        <taxon>Flavobacteriia</taxon>
        <taxon>Flavobacteriales</taxon>
        <taxon>Flavobacteriaceae</taxon>
        <taxon>Flavobacterium</taxon>
    </lineage>
</organism>
<name>A0ABU1TR47_9FLAO</name>
<evidence type="ECO:0000256" key="1">
    <source>
        <dbReference type="SAM" id="Coils"/>
    </source>
</evidence>
<gene>
    <name evidence="3" type="ORF">J2X31_002339</name>
</gene>
<dbReference type="Pfam" id="PF00149">
    <property type="entry name" value="Metallophos"/>
    <property type="match status" value="1"/>
</dbReference>
<dbReference type="Gene3D" id="3.60.21.10">
    <property type="match status" value="2"/>
</dbReference>
<dbReference type="Proteomes" id="UP001255185">
    <property type="component" value="Unassembled WGS sequence"/>
</dbReference>
<dbReference type="InterPro" id="IPR029052">
    <property type="entry name" value="Metallo-depent_PP-like"/>
</dbReference>
<feature type="coiled-coil region" evidence="1">
    <location>
        <begin position="515"/>
        <end position="542"/>
    </location>
</feature>
<comment type="caution">
    <text evidence="3">The sequence shown here is derived from an EMBL/GenBank/DDBJ whole genome shotgun (WGS) entry which is preliminary data.</text>
</comment>
<keyword evidence="4" id="KW-1185">Reference proteome</keyword>
<evidence type="ECO:0000313" key="4">
    <source>
        <dbReference type="Proteomes" id="UP001255185"/>
    </source>
</evidence>
<reference evidence="3 4" key="1">
    <citation type="submission" date="2023-07" db="EMBL/GenBank/DDBJ databases">
        <title>Sorghum-associated microbial communities from plants grown in Nebraska, USA.</title>
        <authorList>
            <person name="Schachtman D."/>
        </authorList>
    </citation>
    <scope>NUCLEOTIDE SEQUENCE [LARGE SCALE GENOMIC DNA]</scope>
    <source>
        <strain evidence="3 4">3773</strain>
    </source>
</reference>
<accession>A0ABU1TR47</accession>